<evidence type="ECO:0000256" key="7">
    <source>
        <dbReference type="PROSITE-ProRule" id="PRU00024"/>
    </source>
</evidence>
<accession>A0A444C2I4</accession>
<evidence type="ECO:0000256" key="5">
    <source>
        <dbReference type="ARBA" id="ARBA00022833"/>
    </source>
</evidence>
<name>A0A444C2I4_ENSVE</name>
<dbReference type="InterPro" id="IPR045281">
    <property type="entry name" value="CONSTANS-like"/>
</dbReference>
<dbReference type="PROSITE" id="PS51017">
    <property type="entry name" value="CCT"/>
    <property type="match status" value="1"/>
</dbReference>
<protein>
    <submittedName>
        <fullName evidence="9">Uncharacterized protein</fullName>
    </submittedName>
</protein>
<dbReference type="InterPro" id="IPR010402">
    <property type="entry name" value="CCT_domain"/>
</dbReference>
<dbReference type="PANTHER" id="PTHR31319">
    <property type="entry name" value="ZINC FINGER PROTEIN CONSTANS-LIKE 4"/>
    <property type="match status" value="1"/>
</dbReference>
<dbReference type="GO" id="GO:0009909">
    <property type="term" value="P:regulation of flower development"/>
    <property type="evidence" value="ECO:0007669"/>
    <property type="project" value="InterPro"/>
</dbReference>
<evidence type="ECO:0000256" key="1">
    <source>
        <dbReference type="ARBA" id="ARBA00004123"/>
    </source>
</evidence>
<evidence type="ECO:0000313" key="9">
    <source>
        <dbReference type="EMBL" id="RRT35897.1"/>
    </source>
</evidence>
<proteinExistence type="inferred from homology"/>
<dbReference type="Proteomes" id="UP000287651">
    <property type="component" value="Unassembled WGS sequence"/>
</dbReference>
<reference evidence="9 10" key="1">
    <citation type="journal article" date="2014" name="Agronomy (Basel)">
        <title>A Draft Genome Sequence for Ensete ventricosum, the Drought-Tolerant Tree Against Hunger.</title>
        <authorList>
            <person name="Harrison J."/>
            <person name="Moore K.A."/>
            <person name="Paszkiewicz K."/>
            <person name="Jones T."/>
            <person name="Grant M."/>
            <person name="Ambacheew D."/>
            <person name="Muzemil S."/>
            <person name="Studholme D.J."/>
        </authorList>
    </citation>
    <scope>NUCLEOTIDE SEQUENCE [LARGE SCALE GENOMIC DNA]</scope>
</reference>
<comment type="caution">
    <text evidence="9">The sequence shown here is derived from an EMBL/GenBank/DDBJ whole genome shotgun (WGS) entry which is preliminary data.</text>
</comment>
<evidence type="ECO:0000256" key="6">
    <source>
        <dbReference type="ARBA" id="ARBA00023242"/>
    </source>
</evidence>
<evidence type="ECO:0000256" key="3">
    <source>
        <dbReference type="ARBA" id="ARBA00022723"/>
    </source>
</evidence>
<keyword evidence="4 7" id="KW-0863">Zinc-finger</keyword>
<organism evidence="9 10">
    <name type="scientific">Ensete ventricosum</name>
    <name type="common">Abyssinian banana</name>
    <name type="synonym">Musa ensete</name>
    <dbReference type="NCBI Taxonomy" id="4639"/>
    <lineage>
        <taxon>Eukaryota</taxon>
        <taxon>Viridiplantae</taxon>
        <taxon>Streptophyta</taxon>
        <taxon>Embryophyta</taxon>
        <taxon>Tracheophyta</taxon>
        <taxon>Spermatophyta</taxon>
        <taxon>Magnoliopsida</taxon>
        <taxon>Liliopsida</taxon>
        <taxon>Zingiberales</taxon>
        <taxon>Musaceae</taxon>
        <taxon>Ensete</taxon>
    </lineage>
</organism>
<evidence type="ECO:0000256" key="2">
    <source>
        <dbReference type="ARBA" id="ARBA00010024"/>
    </source>
</evidence>
<dbReference type="PANTHER" id="PTHR31319:SF77">
    <property type="entry name" value="ZINC FINGER PROTEIN CONSTANS-LIKE 4"/>
    <property type="match status" value="1"/>
</dbReference>
<dbReference type="GO" id="GO:0008270">
    <property type="term" value="F:zinc ion binding"/>
    <property type="evidence" value="ECO:0007669"/>
    <property type="project" value="UniProtKB-KW"/>
</dbReference>
<dbReference type="GO" id="GO:0005634">
    <property type="term" value="C:nucleus"/>
    <property type="evidence" value="ECO:0007669"/>
    <property type="project" value="UniProtKB-SubCell"/>
</dbReference>
<keyword evidence="6 8" id="KW-0539">Nucleus</keyword>
<dbReference type="GO" id="GO:2000028">
    <property type="term" value="P:regulation of photoperiodism, flowering"/>
    <property type="evidence" value="ECO:0007669"/>
    <property type="project" value="TreeGrafter"/>
</dbReference>
<evidence type="ECO:0000256" key="4">
    <source>
        <dbReference type="ARBA" id="ARBA00022771"/>
    </source>
</evidence>
<comment type="subcellular location">
    <subcellularLocation>
        <location evidence="1 8">Nucleus</location>
    </subcellularLocation>
</comment>
<dbReference type="InterPro" id="IPR000315">
    <property type="entry name" value="Znf_B-box"/>
</dbReference>
<dbReference type="Pfam" id="PF00643">
    <property type="entry name" value="zf-B_box"/>
    <property type="match status" value="2"/>
</dbReference>
<dbReference type="CDD" id="cd19821">
    <property type="entry name" value="Bbox1_BBX-like"/>
    <property type="match status" value="1"/>
</dbReference>
<sequence length="336" mass="35754">MAGEAGEVKKRGASLGVASKPCDSCRASPALLYCRADAAYLCRVCDGHVHGANGLASSHQRAWLCEVCENAPAAVTCKADAAALCAACDADIHSVNPLARRHERLPLLPFLGPAPKSLTTAAATRRGGGGSFLFRSSSDEEAEAEANSSLLLPQEAPVLRSAAEFFFSDADAYLDLDYGLPLDDIKTVAEPDPPSLLASDGGYFDLNIAGSKPESDHSLCHSVFSTSAIHVSSSEAAVVPEVSQASVVGIPCDPAATQADREARLMRYREKRKCRRFQKTIRYASRKAYAEARPRIKGRFAKRLEVEAEVGRIYSSGAEAVAALMAEDDYGVVPSF</sequence>
<dbReference type="InterPro" id="IPR049808">
    <property type="entry name" value="CONSTANS-like_Bbox1"/>
</dbReference>
<evidence type="ECO:0000256" key="8">
    <source>
        <dbReference type="PROSITE-ProRule" id="PRU00357"/>
    </source>
</evidence>
<dbReference type="GO" id="GO:0003700">
    <property type="term" value="F:DNA-binding transcription factor activity"/>
    <property type="evidence" value="ECO:0007669"/>
    <property type="project" value="TreeGrafter"/>
</dbReference>
<keyword evidence="5" id="KW-0862">Zinc</keyword>
<dbReference type="PROSITE" id="PS50119">
    <property type="entry name" value="ZF_BBOX"/>
    <property type="match status" value="2"/>
</dbReference>
<dbReference type="SMART" id="SM00336">
    <property type="entry name" value="BBOX"/>
    <property type="match status" value="2"/>
</dbReference>
<comment type="similarity">
    <text evidence="2">Belongs to the CONSTANS family.</text>
</comment>
<dbReference type="EMBL" id="AMZH03024343">
    <property type="protein sequence ID" value="RRT35897.1"/>
    <property type="molecule type" value="Genomic_DNA"/>
</dbReference>
<dbReference type="AlphaFoldDB" id="A0A444C2I4"/>
<dbReference type="Pfam" id="PF06203">
    <property type="entry name" value="CCT"/>
    <property type="match status" value="1"/>
</dbReference>
<keyword evidence="3" id="KW-0479">Metal-binding</keyword>
<evidence type="ECO:0000313" key="10">
    <source>
        <dbReference type="Proteomes" id="UP000287651"/>
    </source>
</evidence>
<gene>
    <name evidence="9" type="ORF">B296_00051350</name>
</gene>